<dbReference type="EMBL" id="JARKIF010000010">
    <property type="protein sequence ID" value="KAJ7628594.1"/>
    <property type="molecule type" value="Genomic_DNA"/>
</dbReference>
<dbReference type="Proteomes" id="UP001221142">
    <property type="component" value="Unassembled WGS sequence"/>
</dbReference>
<keyword evidence="2" id="KW-1185">Reference proteome</keyword>
<gene>
    <name evidence="1" type="ORF">FB45DRAFT_41185</name>
</gene>
<sequence>MSTNGGRYSSWHLAPRFPANIFRFPCRLFHNTPTLRGELVDGRPTPVYALAWVCPYMQFYKNLGGGQLPEVINRNYRNVVTEKWNARPESKYAAPPTVYYGPDGNFYLIAMFNRPCSEHFKHADKLDNPVIESARVAMGVDFDRKLEFTLMWHRWPLNWLHKEVAAYRRQLLVEAALDPDEVRANSDESDSD</sequence>
<evidence type="ECO:0000313" key="2">
    <source>
        <dbReference type="Proteomes" id="UP001221142"/>
    </source>
</evidence>
<accession>A0AAD7BR95</accession>
<protein>
    <submittedName>
        <fullName evidence="1">Uncharacterized protein</fullName>
    </submittedName>
</protein>
<organism evidence="1 2">
    <name type="scientific">Roridomyces roridus</name>
    <dbReference type="NCBI Taxonomy" id="1738132"/>
    <lineage>
        <taxon>Eukaryota</taxon>
        <taxon>Fungi</taxon>
        <taxon>Dikarya</taxon>
        <taxon>Basidiomycota</taxon>
        <taxon>Agaricomycotina</taxon>
        <taxon>Agaricomycetes</taxon>
        <taxon>Agaricomycetidae</taxon>
        <taxon>Agaricales</taxon>
        <taxon>Marasmiineae</taxon>
        <taxon>Mycenaceae</taxon>
        <taxon>Roridomyces</taxon>
    </lineage>
</organism>
<comment type="caution">
    <text evidence="1">The sequence shown here is derived from an EMBL/GenBank/DDBJ whole genome shotgun (WGS) entry which is preliminary data.</text>
</comment>
<dbReference type="AlphaFoldDB" id="A0AAD7BR95"/>
<name>A0AAD7BR95_9AGAR</name>
<reference evidence="1" key="1">
    <citation type="submission" date="2023-03" db="EMBL/GenBank/DDBJ databases">
        <title>Massive genome expansion in bonnet fungi (Mycena s.s.) driven by repeated elements and novel gene families across ecological guilds.</title>
        <authorList>
            <consortium name="Lawrence Berkeley National Laboratory"/>
            <person name="Harder C.B."/>
            <person name="Miyauchi S."/>
            <person name="Viragh M."/>
            <person name="Kuo A."/>
            <person name="Thoen E."/>
            <person name="Andreopoulos B."/>
            <person name="Lu D."/>
            <person name="Skrede I."/>
            <person name="Drula E."/>
            <person name="Henrissat B."/>
            <person name="Morin E."/>
            <person name="Kohler A."/>
            <person name="Barry K."/>
            <person name="LaButti K."/>
            <person name="Morin E."/>
            <person name="Salamov A."/>
            <person name="Lipzen A."/>
            <person name="Mereny Z."/>
            <person name="Hegedus B."/>
            <person name="Baldrian P."/>
            <person name="Stursova M."/>
            <person name="Weitz H."/>
            <person name="Taylor A."/>
            <person name="Grigoriev I.V."/>
            <person name="Nagy L.G."/>
            <person name="Martin F."/>
            <person name="Kauserud H."/>
        </authorList>
    </citation>
    <scope>NUCLEOTIDE SEQUENCE</scope>
    <source>
        <strain evidence="1">9284</strain>
    </source>
</reference>
<evidence type="ECO:0000313" key="1">
    <source>
        <dbReference type="EMBL" id="KAJ7628594.1"/>
    </source>
</evidence>
<proteinExistence type="predicted"/>